<feature type="chain" id="PRO_5036432520" evidence="1">
    <location>
        <begin position="22"/>
        <end position="106"/>
    </location>
</feature>
<dbReference type="EnsemblMetazoa" id="XM_014399173.2">
    <property type="protein sequence ID" value="XP_014254659.1"/>
    <property type="gene ID" value="LOC106669595"/>
</dbReference>
<evidence type="ECO:0000313" key="2">
    <source>
        <dbReference type="EnsemblMetazoa" id="XP_014254660.1"/>
    </source>
</evidence>
<keyword evidence="1" id="KW-0732">Signal</keyword>
<dbReference type="OrthoDB" id="10587727at2759"/>
<dbReference type="KEGG" id="clec:106669595"/>
<evidence type="ECO:0000256" key="1">
    <source>
        <dbReference type="SAM" id="SignalP"/>
    </source>
</evidence>
<evidence type="ECO:0000313" key="3">
    <source>
        <dbReference type="Proteomes" id="UP000494040"/>
    </source>
</evidence>
<protein>
    <submittedName>
        <fullName evidence="2">Uncharacterized protein</fullName>
    </submittedName>
</protein>
<accession>A0A8I6S2A8</accession>
<proteinExistence type="predicted"/>
<keyword evidence="3" id="KW-1185">Reference proteome</keyword>
<reference evidence="2" key="1">
    <citation type="submission" date="2022-01" db="UniProtKB">
        <authorList>
            <consortium name="EnsemblMetazoa"/>
        </authorList>
    </citation>
    <scope>IDENTIFICATION</scope>
</reference>
<dbReference type="EnsemblMetazoa" id="XM_014399174.2">
    <property type="protein sequence ID" value="XP_014254660.1"/>
    <property type="gene ID" value="LOC106669595"/>
</dbReference>
<organism evidence="2 3">
    <name type="scientific">Cimex lectularius</name>
    <name type="common">Bed bug</name>
    <name type="synonym">Acanthia lectularia</name>
    <dbReference type="NCBI Taxonomy" id="79782"/>
    <lineage>
        <taxon>Eukaryota</taxon>
        <taxon>Metazoa</taxon>
        <taxon>Ecdysozoa</taxon>
        <taxon>Arthropoda</taxon>
        <taxon>Hexapoda</taxon>
        <taxon>Insecta</taxon>
        <taxon>Pterygota</taxon>
        <taxon>Neoptera</taxon>
        <taxon>Paraneoptera</taxon>
        <taxon>Hemiptera</taxon>
        <taxon>Heteroptera</taxon>
        <taxon>Panheteroptera</taxon>
        <taxon>Cimicomorpha</taxon>
        <taxon>Cimicidae</taxon>
        <taxon>Cimex</taxon>
    </lineage>
</organism>
<feature type="signal peptide" evidence="1">
    <location>
        <begin position="1"/>
        <end position="21"/>
    </location>
</feature>
<dbReference type="Proteomes" id="UP000494040">
    <property type="component" value="Unassembled WGS sequence"/>
</dbReference>
<dbReference type="AlphaFoldDB" id="A0A8I6S2A8"/>
<gene>
    <name evidence="2" type="primary">106669595</name>
</gene>
<sequence>MGNNGCACCIVLILLTTVSIGARRQEKQIYNGCVKDVEERCELEDEVEISKQKLRILLRGLVTLLVNLFPDCLPKTEQKQDEGVKVFRQIIACPPYPLMQPMHLNS</sequence>
<name>A0A8I6S2A8_CIMLE</name>